<evidence type="ECO:0000256" key="5">
    <source>
        <dbReference type="ARBA" id="ARBA00023159"/>
    </source>
</evidence>
<dbReference type="AlphaFoldDB" id="A0AAD5TSX8"/>
<comment type="subcellular location">
    <subcellularLocation>
        <location evidence="1 8">Nucleus</location>
    </subcellularLocation>
</comment>
<evidence type="ECO:0000256" key="3">
    <source>
        <dbReference type="ARBA" id="ARBA00019691"/>
    </source>
</evidence>
<keyword evidence="4 8" id="KW-0805">Transcription regulation</keyword>
<evidence type="ECO:0000313" key="9">
    <source>
        <dbReference type="EMBL" id="KAJ3184503.1"/>
    </source>
</evidence>
<dbReference type="Gene3D" id="6.10.280.10">
    <property type="entry name" value="Mediator complex, subunit Med21"/>
    <property type="match status" value="1"/>
</dbReference>
<comment type="caution">
    <text evidence="9">The sequence shown here is derived from an EMBL/GenBank/DDBJ whole genome shotgun (WGS) entry which is preliminary data.</text>
</comment>
<reference evidence="9" key="1">
    <citation type="submission" date="2020-05" db="EMBL/GenBank/DDBJ databases">
        <title>Phylogenomic resolution of chytrid fungi.</title>
        <authorList>
            <person name="Stajich J.E."/>
            <person name="Amses K."/>
            <person name="Simmons R."/>
            <person name="Seto K."/>
            <person name="Myers J."/>
            <person name="Bonds A."/>
            <person name="Quandt C.A."/>
            <person name="Barry K."/>
            <person name="Liu P."/>
            <person name="Grigoriev I."/>
            <person name="Longcore J.E."/>
            <person name="James T.Y."/>
        </authorList>
    </citation>
    <scope>NUCLEOTIDE SEQUENCE</scope>
    <source>
        <strain evidence="9">JEL0379</strain>
    </source>
</reference>
<evidence type="ECO:0000256" key="6">
    <source>
        <dbReference type="ARBA" id="ARBA00023163"/>
    </source>
</evidence>
<dbReference type="Proteomes" id="UP001212152">
    <property type="component" value="Unassembled WGS sequence"/>
</dbReference>
<dbReference type="InterPro" id="IPR037212">
    <property type="entry name" value="Med7/Med21-like"/>
</dbReference>
<dbReference type="GO" id="GO:0016592">
    <property type="term" value="C:mediator complex"/>
    <property type="evidence" value="ECO:0007669"/>
    <property type="project" value="UniProtKB-UniRule"/>
</dbReference>
<evidence type="ECO:0000256" key="4">
    <source>
        <dbReference type="ARBA" id="ARBA00023015"/>
    </source>
</evidence>
<comment type="similarity">
    <text evidence="2 8">Belongs to the Mediator complex subunit 21 family.</text>
</comment>
<accession>A0AAD5TSX8</accession>
<dbReference type="SUPFAM" id="SSF140718">
    <property type="entry name" value="Mediator hinge subcomplex-like"/>
    <property type="match status" value="1"/>
</dbReference>
<organism evidence="9 10">
    <name type="scientific">Geranomyces variabilis</name>
    <dbReference type="NCBI Taxonomy" id="109894"/>
    <lineage>
        <taxon>Eukaryota</taxon>
        <taxon>Fungi</taxon>
        <taxon>Fungi incertae sedis</taxon>
        <taxon>Chytridiomycota</taxon>
        <taxon>Chytridiomycota incertae sedis</taxon>
        <taxon>Chytridiomycetes</taxon>
        <taxon>Spizellomycetales</taxon>
        <taxon>Powellomycetaceae</taxon>
        <taxon>Geranomyces</taxon>
    </lineage>
</organism>
<sequence>MDRVSQLQDLIDKTVQDFATALLEIQNVAPPVAVDPSIPVTFVAPEQVQTQANAANVLTQQFVTSMKTTAQQLDVLIDNLPGINLTELEQLARMRALDEESCAADEELERAVAEANRLMAEVRTSFERSTAA</sequence>
<dbReference type="PANTHER" id="PTHR13381:SF0">
    <property type="entry name" value="MEDIATOR OF RNA POLYMERASE II TRANSCRIPTION SUBUNIT 21"/>
    <property type="match status" value="1"/>
</dbReference>
<keyword evidence="6 8" id="KW-0804">Transcription</keyword>
<evidence type="ECO:0000256" key="2">
    <source>
        <dbReference type="ARBA" id="ARBA00005770"/>
    </source>
</evidence>
<dbReference type="Pfam" id="PF11221">
    <property type="entry name" value="Med21"/>
    <property type="match status" value="1"/>
</dbReference>
<keyword evidence="7 8" id="KW-0539">Nucleus</keyword>
<name>A0AAD5TSX8_9FUNG</name>
<keyword evidence="5 8" id="KW-0010">Activator</keyword>
<comment type="function">
    <text evidence="8">Component of the Mediator complex, a coactivator involved in the regulated transcription of nearly all RNA polymerase II-dependent genes. Mediator functions as a bridge to convey information from gene-specific regulatory proteins to the basal RNA polymerase II transcription machinery. Mediator is recruited to promoters by direct interactions with regulatory proteins and serves as a scaffold for the assembly of a functional preinitiation complex with RNA polymerase II and the general transcription factors.</text>
</comment>
<dbReference type="GO" id="GO:0006357">
    <property type="term" value="P:regulation of transcription by RNA polymerase II"/>
    <property type="evidence" value="ECO:0007669"/>
    <property type="project" value="TreeGrafter"/>
</dbReference>
<dbReference type="EMBL" id="JADGJQ010000003">
    <property type="protein sequence ID" value="KAJ3184503.1"/>
    <property type="molecule type" value="Genomic_DNA"/>
</dbReference>
<dbReference type="PANTHER" id="PTHR13381">
    <property type="entry name" value="RNA POLYMERASE II HOLOENZYME COMPONENT SRB7"/>
    <property type="match status" value="1"/>
</dbReference>
<dbReference type="GO" id="GO:0003712">
    <property type="term" value="F:transcription coregulator activity"/>
    <property type="evidence" value="ECO:0007669"/>
    <property type="project" value="TreeGrafter"/>
</dbReference>
<dbReference type="InterPro" id="IPR021384">
    <property type="entry name" value="Mediator_Med21"/>
</dbReference>
<evidence type="ECO:0000256" key="7">
    <source>
        <dbReference type="ARBA" id="ARBA00023242"/>
    </source>
</evidence>
<evidence type="ECO:0000256" key="8">
    <source>
        <dbReference type="RuleBase" id="RU366036"/>
    </source>
</evidence>
<comment type="subunit">
    <text evidence="8">Component of the Mediator complex.</text>
</comment>
<evidence type="ECO:0000256" key="1">
    <source>
        <dbReference type="ARBA" id="ARBA00004123"/>
    </source>
</evidence>
<keyword evidence="10" id="KW-1185">Reference proteome</keyword>
<gene>
    <name evidence="9" type="ORF">HDU87_003903</name>
</gene>
<protein>
    <recommendedName>
        <fullName evidence="3 8">Mediator of RNA polymerase II transcription subunit 21</fullName>
    </recommendedName>
</protein>
<proteinExistence type="inferred from homology"/>
<evidence type="ECO:0000313" key="10">
    <source>
        <dbReference type="Proteomes" id="UP001212152"/>
    </source>
</evidence>